<name>A0A0C2J214_THEKT</name>
<dbReference type="Proteomes" id="UP000031668">
    <property type="component" value="Unassembled WGS sequence"/>
</dbReference>
<sequence>MITRTEEFFKNLKSYSTVGEKRKIDKVEDCPSKLNNIFNVEFPKSQDKYFQGIDQLTRSLEHTEQEIRNMEISRDGHWLEYLNHLKYLRDEKFKSLQEFGNDMDVRISDIKKEIRSNFSDVIDEQIGSLKQAIGEIKKSIENDRISFEEKWASYEIKEEEVLLIYDEL</sequence>
<dbReference type="AlphaFoldDB" id="A0A0C2J214"/>
<dbReference type="EMBL" id="JWZT01001550">
    <property type="protein sequence ID" value="KII71929.1"/>
    <property type="molecule type" value="Genomic_DNA"/>
</dbReference>
<proteinExistence type="predicted"/>
<comment type="caution">
    <text evidence="1">The sequence shown here is derived from an EMBL/GenBank/DDBJ whole genome shotgun (WGS) entry which is preliminary data.</text>
</comment>
<evidence type="ECO:0000313" key="2">
    <source>
        <dbReference type="Proteomes" id="UP000031668"/>
    </source>
</evidence>
<protein>
    <submittedName>
        <fullName evidence="1">Uncharacterized protein</fullName>
    </submittedName>
</protein>
<evidence type="ECO:0000313" key="1">
    <source>
        <dbReference type="EMBL" id="KII71929.1"/>
    </source>
</evidence>
<accession>A0A0C2J214</accession>
<gene>
    <name evidence="1" type="ORF">RF11_06047</name>
</gene>
<keyword evidence="2" id="KW-1185">Reference proteome</keyword>
<organism evidence="1 2">
    <name type="scientific">Thelohanellus kitauei</name>
    <name type="common">Myxosporean</name>
    <dbReference type="NCBI Taxonomy" id="669202"/>
    <lineage>
        <taxon>Eukaryota</taxon>
        <taxon>Metazoa</taxon>
        <taxon>Cnidaria</taxon>
        <taxon>Myxozoa</taxon>
        <taxon>Myxosporea</taxon>
        <taxon>Bivalvulida</taxon>
        <taxon>Platysporina</taxon>
        <taxon>Myxobolidae</taxon>
        <taxon>Thelohanellus</taxon>
    </lineage>
</organism>
<reference evidence="1 2" key="1">
    <citation type="journal article" date="2014" name="Genome Biol. Evol.">
        <title>The genome of the myxosporean Thelohanellus kitauei shows adaptations to nutrient acquisition within its fish host.</title>
        <authorList>
            <person name="Yang Y."/>
            <person name="Xiong J."/>
            <person name="Zhou Z."/>
            <person name="Huo F."/>
            <person name="Miao W."/>
            <person name="Ran C."/>
            <person name="Liu Y."/>
            <person name="Zhang J."/>
            <person name="Feng J."/>
            <person name="Wang M."/>
            <person name="Wang M."/>
            <person name="Wang L."/>
            <person name="Yao B."/>
        </authorList>
    </citation>
    <scope>NUCLEOTIDE SEQUENCE [LARGE SCALE GENOMIC DNA]</scope>
    <source>
        <strain evidence="1">Wuqing</strain>
    </source>
</reference>